<accession>A0ABN6LDS9</accession>
<reference evidence="1 2" key="1">
    <citation type="submission" date="2021-12" db="EMBL/GenBank/DDBJ databases">
        <title>Genome sequencing of bacteria with rrn-lacking chromosome and rrn-plasmid.</title>
        <authorList>
            <person name="Anda M."/>
            <person name="Iwasaki W."/>
        </authorList>
    </citation>
    <scope>NUCLEOTIDE SEQUENCE [LARGE SCALE GENOMIC DNA]</scope>
    <source>
        <strain evidence="1 2">NBRC 101262</strain>
        <plasmid evidence="1 2">pPP2</plasmid>
    </source>
</reference>
<keyword evidence="2" id="KW-1185">Reference proteome</keyword>
<sequence>MELKDFISETIKQITDGILEGNSYVKEKSNSLEGVRNQYTKIDFDIAITSNEENKDDLGGKVSVVQVFSAGASTTKSASTSSQNRIKFEVLAAINTD</sequence>
<evidence type="ECO:0000313" key="1">
    <source>
        <dbReference type="EMBL" id="BDD01366.1"/>
    </source>
</evidence>
<organism evidence="1 2">
    <name type="scientific">Persicobacter psychrovividus</name>
    <dbReference type="NCBI Taxonomy" id="387638"/>
    <lineage>
        <taxon>Bacteria</taxon>
        <taxon>Pseudomonadati</taxon>
        <taxon>Bacteroidota</taxon>
        <taxon>Cytophagia</taxon>
        <taxon>Cytophagales</taxon>
        <taxon>Persicobacteraceae</taxon>
        <taxon>Persicobacter</taxon>
    </lineage>
</organism>
<name>A0ABN6LDS9_9BACT</name>
<dbReference type="EMBL" id="AP025294">
    <property type="protein sequence ID" value="BDD01366.1"/>
    <property type="molecule type" value="Genomic_DNA"/>
</dbReference>
<keyword evidence="1" id="KW-0614">Plasmid</keyword>
<geneLocation type="plasmid" evidence="1 2">
    <name>pPP2</name>
</geneLocation>
<evidence type="ECO:0000313" key="2">
    <source>
        <dbReference type="Proteomes" id="UP001354989"/>
    </source>
</evidence>
<protein>
    <submittedName>
        <fullName evidence="1">Uncharacterized protein</fullName>
    </submittedName>
</protein>
<dbReference type="RefSeq" id="WP_338398675.1">
    <property type="nucleotide sequence ID" value="NZ_AP025294.1"/>
</dbReference>
<dbReference type="Proteomes" id="UP001354989">
    <property type="component" value="Plasmid pPP2"/>
</dbReference>
<proteinExistence type="predicted"/>
<gene>
    <name evidence="1" type="ORF">PEPS_36460</name>
</gene>